<evidence type="ECO:0000256" key="1">
    <source>
        <dbReference type="SAM" id="MobiDB-lite"/>
    </source>
</evidence>
<keyword evidence="2" id="KW-0812">Transmembrane</keyword>
<accession>A0A9X7S8T2</accession>
<gene>
    <name evidence="3" type="ORF">EA457_09850</name>
</gene>
<feature type="transmembrane region" description="Helical" evidence="2">
    <location>
        <begin position="19"/>
        <end position="36"/>
    </location>
</feature>
<dbReference type="RefSeq" id="WP_154412424.1">
    <property type="nucleotide sequence ID" value="NZ_CP033165.1"/>
</dbReference>
<feature type="compositionally biased region" description="Basic and acidic residues" evidence="1">
    <location>
        <begin position="194"/>
        <end position="203"/>
    </location>
</feature>
<feature type="region of interest" description="Disordered" evidence="1">
    <location>
        <begin position="194"/>
        <end position="213"/>
    </location>
</feature>
<evidence type="ECO:0000313" key="4">
    <source>
        <dbReference type="Proteomes" id="UP000347383"/>
    </source>
</evidence>
<keyword evidence="2" id="KW-1133">Transmembrane helix</keyword>
<keyword evidence="2" id="KW-0472">Membrane</keyword>
<evidence type="ECO:0000313" key="3">
    <source>
        <dbReference type="EMBL" id="QGH02810.1"/>
    </source>
</evidence>
<sequence>MTINMDELKKWMKQNSKHLVVGIVLVLVGFAGYHYYKSQPKSIVSHVKPSYSGYDGYGSMTYNSRDVGNEVTRVVYRSAGFTKKQTEELLSNDPVLMTDIRLDPKLQANYDRAMTMLGTIRCDFDHADNLKNGDKVTFRVTSTSSKSPVKSEKKVFTVKGLEKIKTVSLKDFLKDNPVTFKGYNNYASLVLPKDKDGQEPFRDNDEEENLSNGDKVRLSLSESYLEQLLAKGESISPKEITIKVSGLKNITEIENLNDLLAKNDDFVKSKHENTSSYTYAIEKVGDYLKYDPNYSGFFSSDSSEQVRLVTVYKITETYSGKPTVSYGYYGYSAEVVNDKLVTGDAQTVGGYNTEDLENLIASLKTEGYTEYKAS</sequence>
<dbReference type="AlphaFoldDB" id="A0A9X7S8T2"/>
<dbReference type="EMBL" id="CP033165">
    <property type="protein sequence ID" value="QGH02810.1"/>
    <property type="molecule type" value="Genomic_DNA"/>
</dbReference>
<evidence type="ECO:0000256" key="2">
    <source>
        <dbReference type="SAM" id="Phobius"/>
    </source>
</evidence>
<dbReference type="Proteomes" id="UP000347383">
    <property type="component" value="Chromosome"/>
</dbReference>
<protein>
    <submittedName>
        <fullName evidence="3">Uncharacterized protein</fullName>
    </submittedName>
</protein>
<name>A0A9X7S8T2_STRDY</name>
<proteinExistence type="predicted"/>
<organism evidence="3 4">
    <name type="scientific">Streptococcus dysgalactiae subsp. dysgalactiae</name>
    <dbReference type="NCBI Taxonomy" id="99822"/>
    <lineage>
        <taxon>Bacteria</taxon>
        <taxon>Bacillati</taxon>
        <taxon>Bacillota</taxon>
        <taxon>Bacilli</taxon>
        <taxon>Lactobacillales</taxon>
        <taxon>Streptococcaceae</taxon>
        <taxon>Streptococcus</taxon>
    </lineage>
</organism>
<reference evidence="3 4" key="1">
    <citation type="submission" date="2018-10" db="EMBL/GenBank/DDBJ databases">
        <title>Comparative Genomics Analysis of the Streptococcus dysgalactiae subspecies dysgalactiae.</title>
        <authorList>
            <person name="Koh T.H."/>
            <person name="Abdul Rahman N."/>
            <person name="Sessions O.M."/>
        </authorList>
    </citation>
    <scope>NUCLEOTIDE SEQUENCE [LARGE SCALE GENOMIC DNA]</scope>
    <source>
        <strain evidence="3 4">DB60705-15</strain>
    </source>
</reference>